<evidence type="ECO:0000256" key="3">
    <source>
        <dbReference type="ARBA" id="ARBA00022801"/>
    </source>
</evidence>
<dbReference type="AlphaFoldDB" id="A0A087SW65"/>
<sequence>MYQVRNSIHSINPAGRILKKNNTGGSSMRIFCLFLVSCSFCYASECQKNLYFKDAGPLVETSSGSIVGKYVKVFDTDVAAFLGIPFAEPPVGDKRFLKTDPVTPWDGLLKATKMPSPCIQHSSRKFGWIPKSEASENCLFLNIWTPLTCCCKPSGRFPVLVWIYGGGFYSGSTDIDAYDGSIMASYGNAIIVSINYRVGIFGFLNDGTDDTPGNSGMHDQLLALKWIQKNIQYFGGDPQSITLFGESAGAMSVGLHMISPMSKGLFHRAILQSGSPYHLTAADSPAIAQFKLKTFGEAVGCISNNSTEEYSASQVLACIKSKDSLELAKAEDKFTSKFPSFFIPTHGDEFLPKSPVELLESGRFQDVDVLIGNNQNEGSIFLSYITPELFPLDAKPSVSKAIAEQIVIKLFATIPNFPTNEIFQYYFQSIPEEDTDAIVKAIADVFGDFVFVCPTLFFSEKIKNVHVYWNTHRSLRSNFADWLGATHFDEVPFVFGKPILDTYNYTPDDSRYSADLIRNWVSFARSGNPLGEEGSKLNWPKFTTENPQVLVLNPRLSTNTTFPRLSQCEFWRSIFIQLSRNSTVSG</sequence>
<dbReference type="Gene3D" id="3.40.50.1820">
    <property type="entry name" value="alpha/beta hydrolase"/>
    <property type="match status" value="1"/>
</dbReference>
<comment type="similarity">
    <text evidence="1 9">Belongs to the type-B carboxylesterase/lipase family.</text>
</comment>
<dbReference type="EMBL" id="KK112233">
    <property type="protein sequence ID" value="KFM57104.1"/>
    <property type="molecule type" value="Genomic_DNA"/>
</dbReference>
<evidence type="ECO:0000259" key="10">
    <source>
        <dbReference type="Pfam" id="PF00135"/>
    </source>
</evidence>
<dbReference type="FunFam" id="3.40.50.1820:FF:000029">
    <property type="entry name" value="Acetylcholinesterase"/>
    <property type="match status" value="1"/>
</dbReference>
<protein>
    <recommendedName>
        <fullName evidence="9">Carboxylic ester hydrolase</fullName>
        <ecNumber evidence="9">3.1.1.-</ecNumber>
    </recommendedName>
</protein>
<comment type="catalytic activity">
    <reaction evidence="7">
        <text>acetylcholine + H2O = choline + acetate + H(+)</text>
        <dbReference type="Rhea" id="RHEA:17561"/>
        <dbReference type="ChEBI" id="CHEBI:15354"/>
        <dbReference type="ChEBI" id="CHEBI:15355"/>
        <dbReference type="ChEBI" id="CHEBI:15377"/>
        <dbReference type="ChEBI" id="CHEBI:15378"/>
        <dbReference type="ChEBI" id="CHEBI:30089"/>
        <dbReference type="EC" id="3.1.1.7"/>
    </reaction>
</comment>
<gene>
    <name evidence="11" type="ORF">X975_03303</name>
</gene>
<dbReference type="PANTHER" id="PTHR43918:SF4">
    <property type="entry name" value="CARBOXYLIC ESTER HYDROLASE"/>
    <property type="match status" value="1"/>
</dbReference>
<dbReference type="InterPro" id="IPR002018">
    <property type="entry name" value="CarbesteraseB"/>
</dbReference>
<name>A0A087SW65_STEMI</name>
<dbReference type="GO" id="GO:0003990">
    <property type="term" value="F:acetylcholinesterase activity"/>
    <property type="evidence" value="ECO:0007669"/>
    <property type="project" value="UniProtKB-EC"/>
</dbReference>
<organism evidence="11 12">
    <name type="scientific">Stegodyphus mimosarum</name>
    <name type="common">African social velvet spider</name>
    <dbReference type="NCBI Taxonomy" id="407821"/>
    <lineage>
        <taxon>Eukaryota</taxon>
        <taxon>Metazoa</taxon>
        <taxon>Ecdysozoa</taxon>
        <taxon>Arthropoda</taxon>
        <taxon>Chelicerata</taxon>
        <taxon>Arachnida</taxon>
        <taxon>Araneae</taxon>
        <taxon>Araneomorphae</taxon>
        <taxon>Entelegynae</taxon>
        <taxon>Eresoidea</taxon>
        <taxon>Eresidae</taxon>
        <taxon>Stegodyphus</taxon>
    </lineage>
</organism>
<proteinExistence type="inferred from homology"/>
<dbReference type="Pfam" id="PF00135">
    <property type="entry name" value="COesterase"/>
    <property type="match status" value="1"/>
</dbReference>
<evidence type="ECO:0000256" key="7">
    <source>
        <dbReference type="ARBA" id="ARBA00048484"/>
    </source>
</evidence>
<dbReference type="Proteomes" id="UP000054359">
    <property type="component" value="Unassembled WGS sequence"/>
</dbReference>
<evidence type="ECO:0000313" key="11">
    <source>
        <dbReference type="EMBL" id="KFM57104.1"/>
    </source>
</evidence>
<dbReference type="SUPFAM" id="SSF53474">
    <property type="entry name" value="alpha/beta-Hydrolases"/>
    <property type="match status" value="1"/>
</dbReference>
<accession>A0A087SW65</accession>
<keyword evidence="5" id="KW-1015">Disulfide bond</keyword>
<feature type="non-terminal residue" evidence="11">
    <location>
        <position position="586"/>
    </location>
</feature>
<dbReference type="InterPro" id="IPR050654">
    <property type="entry name" value="AChE-related_enzymes"/>
</dbReference>
<feature type="active site" description="Charge relay system" evidence="8">
    <location>
        <position position="487"/>
    </location>
</feature>
<keyword evidence="6" id="KW-0325">Glycoprotein</keyword>
<evidence type="ECO:0000256" key="1">
    <source>
        <dbReference type="ARBA" id="ARBA00005964"/>
    </source>
</evidence>
<dbReference type="InterPro" id="IPR029058">
    <property type="entry name" value="AB_hydrolase_fold"/>
</dbReference>
<dbReference type="InterPro" id="IPR019826">
    <property type="entry name" value="Carboxylesterase_B_AS"/>
</dbReference>
<dbReference type="OMA" id="FAFQWVQ"/>
<feature type="active site" description="Charge relay system" evidence="8">
    <location>
        <position position="377"/>
    </location>
</feature>
<keyword evidence="12" id="KW-1185">Reference proteome</keyword>
<evidence type="ECO:0000256" key="6">
    <source>
        <dbReference type="ARBA" id="ARBA00023180"/>
    </source>
</evidence>
<keyword evidence="2" id="KW-0719">Serine esterase</keyword>
<reference evidence="11 12" key="1">
    <citation type="submission" date="2013-11" db="EMBL/GenBank/DDBJ databases">
        <title>Genome sequencing of Stegodyphus mimosarum.</title>
        <authorList>
            <person name="Bechsgaard J."/>
        </authorList>
    </citation>
    <scope>NUCLEOTIDE SEQUENCE [LARGE SCALE GENOMIC DNA]</scope>
</reference>
<evidence type="ECO:0000256" key="4">
    <source>
        <dbReference type="ARBA" id="ARBA00022867"/>
    </source>
</evidence>
<dbReference type="PANTHER" id="PTHR43918">
    <property type="entry name" value="ACETYLCHOLINESTERASE"/>
    <property type="match status" value="1"/>
</dbReference>
<dbReference type="GO" id="GO:0005886">
    <property type="term" value="C:plasma membrane"/>
    <property type="evidence" value="ECO:0007669"/>
    <property type="project" value="TreeGrafter"/>
</dbReference>
<dbReference type="ESTHER" id="9arac-a0a087sw65">
    <property type="family name" value="Cholinesterase-like"/>
</dbReference>
<dbReference type="OrthoDB" id="408631at2759"/>
<dbReference type="PRINTS" id="PR00878">
    <property type="entry name" value="CHOLNESTRASE"/>
</dbReference>
<keyword evidence="3 9" id="KW-0378">Hydrolase</keyword>
<feature type="active site" description="Acyl-ester intermediate" evidence="8">
    <location>
        <position position="247"/>
    </location>
</feature>
<dbReference type="PROSITE" id="PS00122">
    <property type="entry name" value="CARBOXYLESTERASE_B_1"/>
    <property type="match status" value="1"/>
</dbReference>
<evidence type="ECO:0000256" key="9">
    <source>
        <dbReference type="RuleBase" id="RU361235"/>
    </source>
</evidence>
<dbReference type="GO" id="GO:0019695">
    <property type="term" value="P:choline metabolic process"/>
    <property type="evidence" value="ECO:0007669"/>
    <property type="project" value="TreeGrafter"/>
</dbReference>
<evidence type="ECO:0000256" key="5">
    <source>
        <dbReference type="ARBA" id="ARBA00023157"/>
    </source>
</evidence>
<dbReference type="EC" id="3.1.1.-" evidence="9"/>
<feature type="domain" description="Carboxylesterase type B" evidence="10">
    <location>
        <begin position="57"/>
        <end position="571"/>
    </location>
</feature>
<keyword evidence="4" id="KW-0531">Neurotransmitter degradation</keyword>
<dbReference type="GO" id="GO:0006581">
    <property type="term" value="P:acetylcholine catabolic process"/>
    <property type="evidence" value="ECO:0007669"/>
    <property type="project" value="TreeGrafter"/>
</dbReference>
<evidence type="ECO:0000256" key="8">
    <source>
        <dbReference type="PIRSR" id="PIRSR600997-1"/>
    </source>
</evidence>
<dbReference type="STRING" id="407821.A0A087SW65"/>
<evidence type="ECO:0000256" key="2">
    <source>
        <dbReference type="ARBA" id="ARBA00022487"/>
    </source>
</evidence>
<dbReference type="GO" id="GO:0005615">
    <property type="term" value="C:extracellular space"/>
    <property type="evidence" value="ECO:0007669"/>
    <property type="project" value="TreeGrafter"/>
</dbReference>
<dbReference type="InterPro" id="IPR000997">
    <property type="entry name" value="Cholinesterase"/>
</dbReference>
<evidence type="ECO:0000313" key="12">
    <source>
        <dbReference type="Proteomes" id="UP000054359"/>
    </source>
</evidence>